<dbReference type="SUPFAM" id="SSF46689">
    <property type="entry name" value="Homeodomain-like"/>
    <property type="match status" value="1"/>
</dbReference>
<dbReference type="RefSeq" id="WP_377834642.1">
    <property type="nucleotide sequence ID" value="NZ_JBHRSK010000016.1"/>
</dbReference>
<evidence type="ECO:0000313" key="6">
    <source>
        <dbReference type="EMBL" id="MFC2969881.1"/>
    </source>
</evidence>
<feature type="DNA-binding region" description="H-T-H motif" evidence="4">
    <location>
        <begin position="30"/>
        <end position="49"/>
    </location>
</feature>
<name>A0ABV7AM60_9RHOB</name>
<feature type="domain" description="HTH tetR-type" evidence="5">
    <location>
        <begin position="7"/>
        <end position="67"/>
    </location>
</feature>
<dbReference type="InterPro" id="IPR001647">
    <property type="entry name" value="HTH_TetR"/>
</dbReference>
<dbReference type="Pfam" id="PF00440">
    <property type="entry name" value="TetR_N"/>
    <property type="match status" value="1"/>
</dbReference>
<protein>
    <submittedName>
        <fullName evidence="6">TetR/AcrR family transcriptional regulator</fullName>
    </submittedName>
</protein>
<dbReference type="Gene3D" id="1.10.357.10">
    <property type="entry name" value="Tetracycline Repressor, domain 2"/>
    <property type="match status" value="1"/>
</dbReference>
<dbReference type="PROSITE" id="PS50977">
    <property type="entry name" value="HTH_TETR_2"/>
    <property type="match status" value="1"/>
</dbReference>
<dbReference type="InterPro" id="IPR009057">
    <property type="entry name" value="Homeodomain-like_sf"/>
</dbReference>
<dbReference type="Pfam" id="PF17937">
    <property type="entry name" value="TetR_C_28"/>
    <property type="match status" value="1"/>
</dbReference>
<gene>
    <name evidence="6" type="ORF">ACFOES_17420</name>
</gene>
<dbReference type="PANTHER" id="PTHR30055:SF234">
    <property type="entry name" value="HTH-TYPE TRANSCRIPTIONAL REGULATOR BETI"/>
    <property type="match status" value="1"/>
</dbReference>
<dbReference type="PRINTS" id="PR00455">
    <property type="entry name" value="HTHTETR"/>
</dbReference>
<dbReference type="InterPro" id="IPR050109">
    <property type="entry name" value="HTH-type_TetR-like_transc_reg"/>
</dbReference>
<dbReference type="Proteomes" id="UP001595443">
    <property type="component" value="Unassembled WGS sequence"/>
</dbReference>
<dbReference type="PANTHER" id="PTHR30055">
    <property type="entry name" value="HTH-TYPE TRANSCRIPTIONAL REGULATOR RUTR"/>
    <property type="match status" value="1"/>
</dbReference>
<evidence type="ECO:0000256" key="1">
    <source>
        <dbReference type="ARBA" id="ARBA00023015"/>
    </source>
</evidence>
<accession>A0ABV7AM60</accession>
<proteinExistence type="predicted"/>
<keyword evidence="3" id="KW-0804">Transcription</keyword>
<sequence>MSTKARSDARCRILRAAEAIVRSLGARHLTLDSAAQGAGVSKGGVLYHFPGKQALLEGMIARGVADLVGRIERYRAELAGAPNPTLRAMLRAGREILSSEIDLRSGMIAAVAESPELLAPVRVMLADNWENVRHEAADPADAYLIWSAMEGMLFFASFDVSPLAPDERLACYDRICARAEALPGRSPVHAE</sequence>
<keyword evidence="1" id="KW-0805">Transcription regulation</keyword>
<evidence type="ECO:0000259" key="5">
    <source>
        <dbReference type="PROSITE" id="PS50977"/>
    </source>
</evidence>
<evidence type="ECO:0000256" key="4">
    <source>
        <dbReference type="PROSITE-ProRule" id="PRU00335"/>
    </source>
</evidence>
<dbReference type="InterPro" id="IPR041479">
    <property type="entry name" value="TetR_CgmR_C"/>
</dbReference>
<organism evidence="6 7">
    <name type="scientific">Acidimangrovimonas pyrenivorans</name>
    <dbReference type="NCBI Taxonomy" id="2030798"/>
    <lineage>
        <taxon>Bacteria</taxon>
        <taxon>Pseudomonadati</taxon>
        <taxon>Pseudomonadota</taxon>
        <taxon>Alphaproteobacteria</taxon>
        <taxon>Rhodobacterales</taxon>
        <taxon>Paracoccaceae</taxon>
        <taxon>Acidimangrovimonas</taxon>
    </lineage>
</organism>
<keyword evidence="7" id="KW-1185">Reference proteome</keyword>
<evidence type="ECO:0000256" key="3">
    <source>
        <dbReference type="ARBA" id="ARBA00023163"/>
    </source>
</evidence>
<reference evidence="7" key="1">
    <citation type="journal article" date="2019" name="Int. J. Syst. Evol. Microbiol.">
        <title>The Global Catalogue of Microorganisms (GCM) 10K type strain sequencing project: providing services to taxonomists for standard genome sequencing and annotation.</title>
        <authorList>
            <consortium name="The Broad Institute Genomics Platform"/>
            <consortium name="The Broad Institute Genome Sequencing Center for Infectious Disease"/>
            <person name="Wu L."/>
            <person name="Ma J."/>
        </authorList>
    </citation>
    <scope>NUCLEOTIDE SEQUENCE [LARGE SCALE GENOMIC DNA]</scope>
    <source>
        <strain evidence="7">KCTC 62192</strain>
    </source>
</reference>
<comment type="caution">
    <text evidence="6">The sequence shown here is derived from an EMBL/GenBank/DDBJ whole genome shotgun (WGS) entry which is preliminary data.</text>
</comment>
<dbReference type="EMBL" id="JBHRSK010000016">
    <property type="protein sequence ID" value="MFC2969881.1"/>
    <property type="molecule type" value="Genomic_DNA"/>
</dbReference>
<evidence type="ECO:0000256" key="2">
    <source>
        <dbReference type="ARBA" id="ARBA00023125"/>
    </source>
</evidence>
<evidence type="ECO:0000313" key="7">
    <source>
        <dbReference type="Proteomes" id="UP001595443"/>
    </source>
</evidence>
<keyword evidence="2 4" id="KW-0238">DNA-binding</keyword>